<proteinExistence type="predicted"/>
<dbReference type="EMBL" id="MT145193">
    <property type="protein sequence ID" value="QJI04995.1"/>
    <property type="molecule type" value="Genomic_DNA"/>
</dbReference>
<feature type="region of interest" description="Disordered" evidence="1">
    <location>
        <begin position="299"/>
        <end position="332"/>
    </location>
</feature>
<evidence type="ECO:0000313" key="3">
    <source>
        <dbReference type="EMBL" id="QJA68010.1"/>
    </source>
</evidence>
<organism evidence="2">
    <name type="scientific">viral metagenome</name>
    <dbReference type="NCBI Taxonomy" id="1070528"/>
    <lineage>
        <taxon>unclassified sequences</taxon>
        <taxon>metagenomes</taxon>
        <taxon>organismal metagenomes</taxon>
    </lineage>
</organism>
<feature type="compositionally biased region" description="Acidic residues" evidence="1">
    <location>
        <begin position="27"/>
        <end position="36"/>
    </location>
</feature>
<evidence type="ECO:0000313" key="5">
    <source>
        <dbReference type="EMBL" id="QJI04995.1"/>
    </source>
</evidence>
<dbReference type="EMBL" id="MT141578">
    <property type="protein sequence ID" value="QJA68010.1"/>
    <property type="molecule type" value="Genomic_DNA"/>
</dbReference>
<evidence type="ECO:0000313" key="2">
    <source>
        <dbReference type="EMBL" id="QJA48544.1"/>
    </source>
</evidence>
<feature type="compositionally biased region" description="Basic and acidic residues" evidence="1">
    <location>
        <begin position="312"/>
        <end position="326"/>
    </location>
</feature>
<evidence type="ECO:0000256" key="1">
    <source>
        <dbReference type="SAM" id="MobiDB-lite"/>
    </source>
</evidence>
<evidence type="ECO:0000313" key="4">
    <source>
        <dbReference type="EMBL" id="QJH99081.1"/>
    </source>
</evidence>
<gene>
    <name evidence="5" type="ORF">MM415A00131_0013</name>
    <name evidence="3" type="ORF">MM415B00138_0060</name>
    <name evidence="2" type="ORF">TM448A01005_0016</name>
    <name evidence="4" type="ORF">TM448B01482_0010</name>
</gene>
<feature type="region of interest" description="Disordered" evidence="1">
    <location>
        <begin position="1"/>
        <end position="86"/>
    </location>
</feature>
<protein>
    <submittedName>
        <fullName evidence="2">Uncharacterized protein</fullName>
    </submittedName>
</protein>
<name>A0A6H1ZLV8_9ZZZZ</name>
<feature type="compositionally biased region" description="Basic and acidic residues" evidence="1">
    <location>
        <begin position="42"/>
        <end position="78"/>
    </location>
</feature>
<sequence length="332" mass="36376">MPDDVTPEVTEQIGTESDEAAAFSVEPEGDAFEDTNLEGLDQPEKEPDKKDDVVDHDKVKDEPKAKEDAGTDPDKAKEIDDDVAEDDEDVALGKEVLEAQEKADAEAAAAATAAKTEKIESGGYNPYNEVNSPETIEFIKGVIPPGLFPDTVELKDGTVLDFKSVMESDPEIPVMIATIANNIIKQMVVGKYLATHDDLAGINDAVDNRLFLRTVTNKVDGVPKAREIYKDPKFRPWLSEQPKEIQALMKSSDPDNHIRVLKRYLNKSGLEKASGKVVELDSKRKADKANFDKIHKTTVKSKGRPSGSALNPRDEVIAGFTEKSKDDDDILG</sequence>
<reference evidence="2" key="1">
    <citation type="submission" date="2020-03" db="EMBL/GenBank/DDBJ databases">
        <title>The deep terrestrial virosphere.</title>
        <authorList>
            <person name="Holmfeldt K."/>
            <person name="Nilsson E."/>
            <person name="Simone D."/>
            <person name="Lopez-Fernandez M."/>
            <person name="Wu X."/>
            <person name="de Brujin I."/>
            <person name="Lundin D."/>
            <person name="Andersson A."/>
            <person name="Bertilsson S."/>
            <person name="Dopson M."/>
        </authorList>
    </citation>
    <scope>NUCLEOTIDE SEQUENCE</scope>
    <source>
        <strain evidence="5">MM415A00131</strain>
        <strain evidence="3">MM415B00138</strain>
        <strain evidence="2">TM448A01005</strain>
        <strain evidence="4">TM448B01482</strain>
    </source>
</reference>
<dbReference type="AlphaFoldDB" id="A0A6H1ZLV8"/>
<accession>A0A6H1ZLV8</accession>
<dbReference type="EMBL" id="MT144767">
    <property type="protein sequence ID" value="QJH99081.1"/>
    <property type="molecule type" value="Genomic_DNA"/>
</dbReference>
<dbReference type="EMBL" id="MT144089">
    <property type="protein sequence ID" value="QJA48544.1"/>
    <property type="molecule type" value="Genomic_DNA"/>
</dbReference>